<proteinExistence type="inferred from homology"/>
<keyword evidence="5" id="KW-0862">Zinc</keyword>
<dbReference type="InterPro" id="IPR013083">
    <property type="entry name" value="Znf_RING/FYVE/PHD"/>
</dbReference>
<evidence type="ECO:0000313" key="10">
    <source>
        <dbReference type="Proteomes" id="UP000298663"/>
    </source>
</evidence>
<dbReference type="STRING" id="34508.A0A4U8UZ17"/>
<dbReference type="Proteomes" id="UP000298663">
    <property type="component" value="Chromosome X"/>
</dbReference>
<evidence type="ECO:0000256" key="1">
    <source>
        <dbReference type="ARBA" id="ARBA00006270"/>
    </source>
</evidence>
<evidence type="ECO:0000313" key="9">
    <source>
        <dbReference type="EMBL" id="TMS38179.1"/>
    </source>
</evidence>
<dbReference type="SMART" id="SM00184">
    <property type="entry name" value="RING"/>
    <property type="match status" value="1"/>
</dbReference>
<evidence type="ECO:0000256" key="4">
    <source>
        <dbReference type="ARBA" id="ARBA00022771"/>
    </source>
</evidence>
<feature type="domain" description="RING-type" evidence="8">
    <location>
        <begin position="35"/>
        <end position="122"/>
    </location>
</feature>
<dbReference type="Gene3D" id="3.30.40.10">
    <property type="entry name" value="Zinc/RING finger domain, C3HC4 (zinc finger)"/>
    <property type="match status" value="1"/>
</dbReference>
<dbReference type="EMBL" id="CM016762">
    <property type="protein sequence ID" value="TMS38179.1"/>
    <property type="molecule type" value="Genomic_DNA"/>
</dbReference>
<evidence type="ECO:0000256" key="2">
    <source>
        <dbReference type="ARBA" id="ARBA00022723"/>
    </source>
</evidence>
<dbReference type="SMART" id="SM00175">
    <property type="entry name" value="RAB"/>
    <property type="match status" value="1"/>
</dbReference>
<dbReference type="EMBL" id="AZBU02000001">
    <property type="protein sequence ID" value="TMS38179.1"/>
    <property type="molecule type" value="Genomic_DNA"/>
</dbReference>
<dbReference type="InterPro" id="IPR001841">
    <property type="entry name" value="Znf_RING"/>
</dbReference>
<sequence length="315" mass="34835">MEVLSDYGTLSNGSCDEDGSCHSSGEEQEFSIGVCPKCRRLFQFPVSLQCGHSLCRACSQLLLDKTGRSGRSSHSSGHRPRVRMGLSSYSSLDVRTSVNVRNQLYSKDILSPMYLSPACPVCHEPPKTVPPVPNYALQNLIDSLMIRNNMMSVQSGFKSNCPIPRNMRNPNSIKEVTIGIVGGSRVGKTQLRHCQLLNGVFFPSSNRSASQYMINLVENPCVDAVDGLVLVYDIAKEKSFDQLVEIERNLTLKENIPIILVGNKADRKKKRQVDSHVAQSFARQVGCPFREVSARCNDGVSESFGDLLHLLDVRV</sequence>
<evidence type="ECO:0000256" key="7">
    <source>
        <dbReference type="ARBA" id="ARBA00023289"/>
    </source>
</evidence>
<keyword evidence="7" id="KW-0449">Lipoprotein</keyword>
<dbReference type="InterPro" id="IPR001806">
    <property type="entry name" value="Small_GTPase"/>
</dbReference>
<dbReference type="SMART" id="SM00173">
    <property type="entry name" value="RAS"/>
    <property type="match status" value="1"/>
</dbReference>
<dbReference type="OrthoDB" id="265044at2759"/>
<gene>
    <name evidence="9" type="ORF">L596_004956</name>
</gene>
<name>A0A4U8UZ17_STECR</name>
<protein>
    <recommendedName>
        <fullName evidence="8">RING-type domain-containing protein</fullName>
    </recommendedName>
</protein>
<dbReference type="SUPFAM" id="SSF57850">
    <property type="entry name" value="RING/U-box"/>
    <property type="match status" value="1"/>
</dbReference>
<dbReference type="GO" id="GO:0008270">
    <property type="term" value="F:zinc ion binding"/>
    <property type="evidence" value="ECO:0007669"/>
    <property type="project" value="UniProtKB-KW"/>
</dbReference>
<dbReference type="Pfam" id="PF00071">
    <property type="entry name" value="Ras"/>
    <property type="match status" value="1"/>
</dbReference>
<dbReference type="PANTHER" id="PTHR47980">
    <property type="entry name" value="LD44762P"/>
    <property type="match status" value="1"/>
</dbReference>
<dbReference type="Gene3D" id="3.40.50.300">
    <property type="entry name" value="P-loop containing nucleotide triphosphate hydrolases"/>
    <property type="match status" value="1"/>
</dbReference>
<dbReference type="Pfam" id="PF13445">
    <property type="entry name" value="zf-RING_UBOX"/>
    <property type="match status" value="1"/>
</dbReference>
<reference evidence="9 10" key="2">
    <citation type="journal article" date="2019" name="G3 (Bethesda)">
        <title>Hybrid Assembly of the Genome of the Entomopathogenic Nematode Steinernema carpocapsae Identifies the X-Chromosome.</title>
        <authorList>
            <person name="Serra L."/>
            <person name="Macchietto M."/>
            <person name="Macias-Munoz A."/>
            <person name="McGill C.J."/>
            <person name="Rodriguez I.M."/>
            <person name="Rodriguez B."/>
            <person name="Murad R."/>
            <person name="Mortazavi A."/>
        </authorList>
    </citation>
    <scope>NUCLEOTIDE SEQUENCE [LARGE SCALE GENOMIC DNA]</scope>
    <source>
        <strain evidence="9 10">ALL</strain>
    </source>
</reference>
<dbReference type="PROSITE" id="PS51421">
    <property type="entry name" value="RAS"/>
    <property type="match status" value="1"/>
</dbReference>
<dbReference type="PROSITE" id="PS51419">
    <property type="entry name" value="RAB"/>
    <property type="match status" value="1"/>
</dbReference>
<evidence type="ECO:0000256" key="6">
    <source>
        <dbReference type="ARBA" id="ARBA00023134"/>
    </source>
</evidence>
<dbReference type="GO" id="GO:0005525">
    <property type="term" value="F:GTP binding"/>
    <property type="evidence" value="ECO:0007669"/>
    <property type="project" value="UniProtKB-KW"/>
</dbReference>
<dbReference type="InterPro" id="IPR027417">
    <property type="entry name" value="P-loop_NTPase"/>
</dbReference>
<dbReference type="GO" id="GO:0003924">
    <property type="term" value="F:GTPase activity"/>
    <property type="evidence" value="ECO:0007669"/>
    <property type="project" value="InterPro"/>
</dbReference>
<accession>A0A4U8UZ17</accession>
<keyword evidence="4" id="KW-0863">Zinc-finger</keyword>
<dbReference type="InterPro" id="IPR050305">
    <property type="entry name" value="Small_GTPase_Rab"/>
</dbReference>
<evidence type="ECO:0000256" key="5">
    <source>
        <dbReference type="ARBA" id="ARBA00022833"/>
    </source>
</evidence>
<dbReference type="AlphaFoldDB" id="A0A4U8UZ17"/>
<keyword evidence="6" id="KW-0342">GTP-binding</keyword>
<evidence type="ECO:0000259" key="8">
    <source>
        <dbReference type="SMART" id="SM00184"/>
    </source>
</evidence>
<keyword evidence="10" id="KW-1185">Reference proteome</keyword>
<keyword evidence="2" id="KW-0479">Metal-binding</keyword>
<comment type="similarity">
    <text evidence="1">Belongs to the small GTPase superfamily. Rab family.</text>
</comment>
<keyword evidence="3" id="KW-0547">Nucleotide-binding</keyword>
<evidence type="ECO:0000256" key="3">
    <source>
        <dbReference type="ARBA" id="ARBA00022741"/>
    </source>
</evidence>
<reference evidence="9 10" key="1">
    <citation type="journal article" date="2015" name="Genome Biol.">
        <title>Comparative genomics of Steinernema reveals deeply conserved gene regulatory networks.</title>
        <authorList>
            <person name="Dillman A.R."/>
            <person name="Macchietto M."/>
            <person name="Porter C.F."/>
            <person name="Rogers A."/>
            <person name="Williams B."/>
            <person name="Antoshechkin I."/>
            <person name="Lee M.M."/>
            <person name="Goodwin Z."/>
            <person name="Lu X."/>
            <person name="Lewis E.E."/>
            <person name="Goodrich-Blair H."/>
            <person name="Stock S.P."/>
            <person name="Adams B.J."/>
            <person name="Sternberg P.W."/>
            <person name="Mortazavi A."/>
        </authorList>
    </citation>
    <scope>NUCLEOTIDE SEQUENCE [LARGE SCALE GENOMIC DNA]</scope>
    <source>
        <strain evidence="9 10">ALL</strain>
    </source>
</reference>
<dbReference type="SUPFAM" id="SSF52540">
    <property type="entry name" value="P-loop containing nucleoside triphosphate hydrolases"/>
    <property type="match status" value="1"/>
</dbReference>
<organism evidence="9 10">
    <name type="scientific">Steinernema carpocapsae</name>
    <name type="common">Entomopathogenic nematode</name>
    <dbReference type="NCBI Taxonomy" id="34508"/>
    <lineage>
        <taxon>Eukaryota</taxon>
        <taxon>Metazoa</taxon>
        <taxon>Ecdysozoa</taxon>
        <taxon>Nematoda</taxon>
        <taxon>Chromadorea</taxon>
        <taxon>Rhabditida</taxon>
        <taxon>Tylenchina</taxon>
        <taxon>Panagrolaimomorpha</taxon>
        <taxon>Strongyloidoidea</taxon>
        <taxon>Steinernematidae</taxon>
        <taxon>Steinernema</taxon>
    </lineage>
</organism>
<keyword evidence="7" id="KW-0636">Prenylation</keyword>
<comment type="caution">
    <text evidence="9">The sequence shown here is derived from an EMBL/GenBank/DDBJ whole genome shotgun (WGS) entry which is preliminary data.</text>
</comment>
<dbReference type="InterPro" id="IPR027370">
    <property type="entry name" value="Znf-RING_euk"/>
</dbReference>